<dbReference type="AlphaFoldDB" id="L7LXP9"/>
<sequence length="111" mass="12899">MLTWQILCFPIASNDGFCVTAAPFRRCAISTSTSSLTCSTDSKRLRFPWSRKFYKTQTIEVTLTKLPCGTRDYNSRFLRATYRVWRFLLFATFATNQKQSMLICWTARVSL</sequence>
<proteinExistence type="evidence at transcript level"/>
<dbReference type="EMBL" id="GACK01009415">
    <property type="protein sequence ID" value="JAA55619.1"/>
    <property type="molecule type" value="mRNA"/>
</dbReference>
<accession>L7LXP9</accession>
<organism evidence="1">
    <name type="scientific">Rhipicephalus pulchellus</name>
    <name type="common">Yellow backed tick</name>
    <name type="synonym">Dermacentor pulchellus</name>
    <dbReference type="NCBI Taxonomy" id="72859"/>
    <lineage>
        <taxon>Eukaryota</taxon>
        <taxon>Metazoa</taxon>
        <taxon>Ecdysozoa</taxon>
        <taxon>Arthropoda</taxon>
        <taxon>Chelicerata</taxon>
        <taxon>Arachnida</taxon>
        <taxon>Acari</taxon>
        <taxon>Parasitiformes</taxon>
        <taxon>Ixodida</taxon>
        <taxon>Ixodoidea</taxon>
        <taxon>Ixodidae</taxon>
        <taxon>Rhipicephalinae</taxon>
        <taxon>Rhipicephalus</taxon>
        <taxon>Rhipicephalus</taxon>
    </lineage>
</organism>
<protein>
    <submittedName>
        <fullName evidence="1">Uncharacterized protein</fullName>
    </submittedName>
</protein>
<reference evidence="1" key="2">
    <citation type="journal article" date="2015" name="J. Proteomics">
        <title>Sexual differences in the sialomes of the zebra tick, Rhipicephalus pulchellus.</title>
        <authorList>
            <person name="Tan A.W."/>
            <person name="Francischetti I.M."/>
            <person name="Slovak M."/>
            <person name="Kini R.M."/>
            <person name="Ribeiro J.M."/>
        </authorList>
    </citation>
    <scope>NUCLEOTIDE SEQUENCE</scope>
    <source>
        <tissue evidence="1">Salivary gland</tissue>
    </source>
</reference>
<reference evidence="1" key="1">
    <citation type="submission" date="2012-11" db="EMBL/GenBank/DDBJ databases">
        <authorList>
            <person name="Lucero-Rivera Y.E."/>
            <person name="Tovar-Ramirez D."/>
        </authorList>
    </citation>
    <scope>NUCLEOTIDE SEQUENCE</scope>
    <source>
        <tissue evidence="1">Salivary gland</tissue>
    </source>
</reference>
<name>L7LXP9_RHIPC</name>
<evidence type="ECO:0000313" key="1">
    <source>
        <dbReference type="EMBL" id="JAA55619.1"/>
    </source>
</evidence>